<keyword evidence="1" id="KW-1133">Transmembrane helix</keyword>
<keyword evidence="1" id="KW-0472">Membrane</keyword>
<proteinExistence type="predicted"/>
<dbReference type="Proteomes" id="UP001322277">
    <property type="component" value="Chromosome 8"/>
</dbReference>
<evidence type="ECO:0000256" key="1">
    <source>
        <dbReference type="SAM" id="Phobius"/>
    </source>
</evidence>
<accession>A0AAX4IWU9</accession>
<feature type="transmembrane region" description="Helical" evidence="1">
    <location>
        <begin position="126"/>
        <end position="143"/>
    </location>
</feature>
<gene>
    <name evidence="2" type="ORF">CDEST_12744</name>
</gene>
<dbReference type="RefSeq" id="XP_062784951.1">
    <property type="nucleotide sequence ID" value="XM_062928900.1"/>
</dbReference>
<name>A0AAX4IWU9_9PEZI</name>
<evidence type="ECO:0000313" key="2">
    <source>
        <dbReference type="EMBL" id="WQF87730.1"/>
    </source>
</evidence>
<sequence>MSRIMQHTKGGVGKQPLRKKESFELKRLLDIVEAVERTQLLALDNQDSTFINEFNTTTGGLESILLTEDDRWWVRWPSVAFSAVAWKPTAWLHRTLFTFLRNVVGLFCNSVWDCVVDFHIPSLKRTCCLVLLLYILIGLPLLIQRGSVAN</sequence>
<dbReference type="GeneID" id="87949244"/>
<keyword evidence="1" id="KW-0812">Transmembrane</keyword>
<keyword evidence="3" id="KW-1185">Reference proteome</keyword>
<protein>
    <submittedName>
        <fullName evidence="2">Uncharacterized protein</fullName>
    </submittedName>
</protein>
<reference evidence="3" key="1">
    <citation type="journal article" date="2023" name="bioRxiv">
        <title>Complete genome of the Medicago anthracnose fungus, Colletotrichum destructivum, reveals a mini-chromosome-like region within a core chromosome.</title>
        <authorList>
            <person name="Lapalu N."/>
            <person name="Simon A."/>
            <person name="Lu A."/>
            <person name="Plaumann P.-L."/>
            <person name="Amselem J."/>
            <person name="Pigne S."/>
            <person name="Auger A."/>
            <person name="Koch C."/>
            <person name="Dallery J.-F."/>
            <person name="O'Connell R.J."/>
        </authorList>
    </citation>
    <scope>NUCLEOTIDE SEQUENCE [LARGE SCALE GENOMIC DNA]</scope>
    <source>
        <strain evidence="3">CBS 520.97</strain>
    </source>
</reference>
<dbReference type="KEGG" id="cdet:87949244"/>
<dbReference type="AlphaFoldDB" id="A0AAX4IWU9"/>
<dbReference type="EMBL" id="CP137312">
    <property type="protein sequence ID" value="WQF87730.1"/>
    <property type="molecule type" value="Genomic_DNA"/>
</dbReference>
<organism evidence="2 3">
    <name type="scientific">Colletotrichum destructivum</name>
    <dbReference type="NCBI Taxonomy" id="34406"/>
    <lineage>
        <taxon>Eukaryota</taxon>
        <taxon>Fungi</taxon>
        <taxon>Dikarya</taxon>
        <taxon>Ascomycota</taxon>
        <taxon>Pezizomycotina</taxon>
        <taxon>Sordariomycetes</taxon>
        <taxon>Hypocreomycetidae</taxon>
        <taxon>Glomerellales</taxon>
        <taxon>Glomerellaceae</taxon>
        <taxon>Colletotrichum</taxon>
        <taxon>Colletotrichum destructivum species complex</taxon>
    </lineage>
</organism>
<evidence type="ECO:0000313" key="3">
    <source>
        <dbReference type="Proteomes" id="UP001322277"/>
    </source>
</evidence>